<dbReference type="NCBIfam" id="TIGR04201">
    <property type="entry name" value="Myxo_Cys_RPT"/>
    <property type="match status" value="1"/>
</dbReference>
<name>A0A4P2Q099_SORCE</name>
<evidence type="ECO:0000313" key="2">
    <source>
        <dbReference type="Proteomes" id="UP000295781"/>
    </source>
</evidence>
<dbReference type="EMBL" id="CP012670">
    <property type="protein sequence ID" value="AUX22605.1"/>
    <property type="molecule type" value="Genomic_DNA"/>
</dbReference>
<gene>
    <name evidence="1" type="ORF">SOCEGT47_031090</name>
</gene>
<protein>
    <recommendedName>
        <fullName evidence="3">TraA</fullName>
    </recommendedName>
</protein>
<dbReference type="AlphaFoldDB" id="A0A4P2Q099"/>
<evidence type="ECO:0008006" key="3">
    <source>
        <dbReference type="Google" id="ProtNLM"/>
    </source>
</evidence>
<proteinExistence type="predicted"/>
<accession>A0A4P2Q099</accession>
<dbReference type="InterPro" id="IPR026435">
    <property type="entry name" value="Myxo_Cys_rpt"/>
</dbReference>
<reference evidence="1 2" key="1">
    <citation type="submission" date="2015-09" db="EMBL/GenBank/DDBJ databases">
        <title>Sorangium comparison.</title>
        <authorList>
            <person name="Zaburannyi N."/>
            <person name="Bunk B."/>
            <person name="Overmann J."/>
            <person name="Mueller R."/>
        </authorList>
    </citation>
    <scope>NUCLEOTIDE SEQUENCE [LARGE SCALE GENOMIC DNA]</scope>
    <source>
        <strain evidence="1 2">So ceGT47</strain>
    </source>
</reference>
<evidence type="ECO:0000313" key="1">
    <source>
        <dbReference type="EMBL" id="AUX22605.1"/>
    </source>
</evidence>
<dbReference type="NCBIfam" id="TIGR04566">
    <property type="entry name" value="myxo_TraA_Nterm"/>
    <property type="match status" value="1"/>
</dbReference>
<sequence>MRDAGEPRVVLKSSDRAVRTRGIALATALLCALLPARLHAQPQPVTLSSPSSAAIEFDGTGLCAASALSTEARVESDFYVPPSDPDTINSRLRFNEKINAFIESKREERLEYVIRTVLDLSNNNSNNSDPERGGPLSYGDFTGLMTPTCQEGGCDFPWKSHGTSEPFGSRLRGFLNVTDALVGKPVHIGFYSDDAVSLSFFDKGVGEKPVMIRPARLGLPTWRLTNTVTFERPGLYPLEILYVEIAEHAALEMSYFIGEFEDFELGARVEDSTNLKDAGFTIFQPTQFFQTLSGSPSFSDIEQCQQCPRQLIGQAENTGCPSSFYCNEAALCAPCDTAYFCGESCSRCEGDTQFCIDVNGNRQCAQCRTDADCHANFTCDPETHECKERYECEEDPDCPRGHVCVEHACVPCDSPDMCAGNSCNCCPNGINGRQMDCAAVEPGGIEMCVECVNDTQCPDGKVCHTPTGHCVDPPLPTNAQPDCCGEGCVDCMRPEDPNDPETPPVPFCLPGPIGTACAACRNDMDCGEGQYCLSGECKACVEDRRCGARCRSCGEDTPFCLGTFAETAACVRCTSDDQCAGTTCNPETHACDPPGCMATCAEDTPYCDGEKCVECYADTQCPCGNTCDLETNTCDVSCKSNLDCLGNEHCRWTDQADAKECALGPMPDNVACGGTLADICSVSVVGQKGTDPRPAGLLALAMLALLERQRRRRAGGPS</sequence>
<organism evidence="1 2">
    <name type="scientific">Sorangium cellulosum</name>
    <name type="common">Polyangium cellulosum</name>
    <dbReference type="NCBI Taxonomy" id="56"/>
    <lineage>
        <taxon>Bacteria</taxon>
        <taxon>Pseudomonadati</taxon>
        <taxon>Myxococcota</taxon>
        <taxon>Polyangia</taxon>
        <taxon>Polyangiales</taxon>
        <taxon>Polyangiaceae</taxon>
        <taxon>Sorangium</taxon>
    </lineage>
</organism>
<dbReference type="InterPro" id="IPR030819">
    <property type="entry name" value="Myxo_TraA_N"/>
</dbReference>
<dbReference type="Proteomes" id="UP000295781">
    <property type="component" value="Chromosome"/>
</dbReference>